<name>A0A4Y2QR83_ARAVE</name>
<organism evidence="2 3">
    <name type="scientific">Araneus ventricosus</name>
    <name type="common">Orbweaver spider</name>
    <name type="synonym">Epeira ventricosa</name>
    <dbReference type="NCBI Taxonomy" id="182803"/>
    <lineage>
        <taxon>Eukaryota</taxon>
        <taxon>Metazoa</taxon>
        <taxon>Ecdysozoa</taxon>
        <taxon>Arthropoda</taxon>
        <taxon>Chelicerata</taxon>
        <taxon>Arachnida</taxon>
        <taxon>Araneae</taxon>
        <taxon>Araneomorphae</taxon>
        <taxon>Entelegynae</taxon>
        <taxon>Araneoidea</taxon>
        <taxon>Araneidae</taxon>
        <taxon>Araneus</taxon>
    </lineage>
</organism>
<dbReference type="Proteomes" id="UP000499080">
    <property type="component" value="Unassembled WGS sequence"/>
</dbReference>
<evidence type="ECO:0000313" key="3">
    <source>
        <dbReference type="Proteomes" id="UP000499080"/>
    </source>
</evidence>
<evidence type="ECO:0000313" key="2">
    <source>
        <dbReference type="EMBL" id="GBN65823.1"/>
    </source>
</evidence>
<dbReference type="EMBL" id="BGPR01014574">
    <property type="protein sequence ID" value="GBN65823.1"/>
    <property type="molecule type" value="Genomic_DNA"/>
</dbReference>
<comment type="caution">
    <text evidence="2">The sequence shown here is derived from an EMBL/GenBank/DDBJ whole genome shotgun (WGS) entry which is preliminary data.</text>
</comment>
<gene>
    <name evidence="2" type="ORF">AVEN_96628_1</name>
</gene>
<proteinExistence type="predicted"/>
<dbReference type="AlphaFoldDB" id="A0A4Y2QR83"/>
<keyword evidence="3" id="KW-1185">Reference proteome</keyword>
<protein>
    <submittedName>
        <fullName evidence="2">Uncharacterized protein</fullName>
    </submittedName>
</protein>
<feature type="region of interest" description="Disordered" evidence="1">
    <location>
        <begin position="53"/>
        <end position="128"/>
    </location>
</feature>
<accession>A0A4Y2QR83</accession>
<reference evidence="2 3" key="1">
    <citation type="journal article" date="2019" name="Sci. Rep.">
        <title>Orb-weaving spider Araneus ventricosus genome elucidates the spidroin gene catalogue.</title>
        <authorList>
            <person name="Kono N."/>
            <person name="Nakamura H."/>
            <person name="Ohtoshi R."/>
            <person name="Moran D.A.P."/>
            <person name="Shinohara A."/>
            <person name="Yoshida Y."/>
            <person name="Fujiwara M."/>
            <person name="Mori M."/>
            <person name="Tomita M."/>
            <person name="Arakawa K."/>
        </authorList>
    </citation>
    <scope>NUCLEOTIDE SEQUENCE [LARGE SCALE GENOMIC DNA]</scope>
</reference>
<evidence type="ECO:0000256" key="1">
    <source>
        <dbReference type="SAM" id="MobiDB-lite"/>
    </source>
</evidence>
<sequence>MIAVRYVRELKTTSLPLVGQFISCLSSIRVGFVNMPSGRPCVSHYQQKNKIQSANLPGLRRWREPHEKSSRYPQYPRERSSVPGGVWMAPDESSSLSFPPPCRDSAGGDSASVSRESGIRRDAPSNARSRHLARIYDGVRGGHASCNV</sequence>
<feature type="compositionally biased region" description="Basic and acidic residues" evidence="1">
    <location>
        <begin position="61"/>
        <end position="80"/>
    </location>
</feature>